<evidence type="ECO:0000256" key="7">
    <source>
        <dbReference type="ARBA" id="ARBA00023136"/>
    </source>
</evidence>
<dbReference type="SUPFAM" id="SSF103473">
    <property type="entry name" value="MFS general substrate transporter"/>
    <property type="match status" value="1"/>
</dbReference>
<keyword evidence="2" id="KW-0813">Transport</keyword>
<feature type="transmembrane region" description="Helical" evidence="8">
    <location>
        <begin position="288"/>
        <end position="311"/>
    </location>
</feature>
<feature type="transmembrane region" description="Helical" evidence="8">
    <location>
        <begin position="95"/>
        <end position="112"/>
    </location>
</feature>
<proteinExistence type="predicted"/>
<keyword evidence="6 8" id="KW-1133">Transmembrane helix</keyword>
<dbReference type="Proteomes" id="UP000823896">
    <property type="component" value="Unassembled WGS sequence"/>
</dbReference>
<feature type="transmembrane region" description="Helical" evidence="8">
    <location>
        <begin position="354"/>
        <end position="374"/>
    </location>
</feature>
<name>A0A9D2NN97_9FIRM</name>
<dbReference type="GO" id="GO:0005886">
    <property type="term" value="C:plasma membrane"/>
    <property type="evidence" value="ECO:0007669"/>
    <property type="project" value="UniProtKB-SubCell"/>
</dbReference>
<comment type="subcellular location">
    <subcellularLocation>
        <location evidence="1">Cell inner membrane</location>
        <topology evidence="1">Multi-pass membrane protein</topology>
    </subcellularLocation>
</comment>
<evidence type="ECO:0000256" key="5">
    <source>
        <dbReference type="ARBA" id="ARBA00022692"/>
    </source>
</evidence>
<evidence type="ECO:0000313" key="10">
    <source>
        <dbReference type="EMBL" id="HJC35560.1"/>
    </source>
</evidence>
<evidence type="ECO:0000313" key="11">
    <source>
        <dbReference type="Proteomes" id="UP000823896"/>
    </source>
</evidence>
<accession>A0A9D2NN97</accession>
<feature type="transmembrane region" description="Helical" evidence="8">
    <location>
        <begin position="7"/>
        <end position="31"/>
    </location>
</feature>
<evidence type="ECO:0000256" key="3">
    <source>
        <dbReference type="ARBA" id="ARBA00022475"/>
    </source>
</evidence>
<reference evidence="10" key="2">
    <citation type="submission" date="2021-04" db="EMBL/GenBank/DDBJ databases">
        <authorList>
            <person name="Gilroy R."/>
        </authorList>
    </citation>
    <scope>NUCLEOTIDE SEQUENCE</scope>
    <source>
        <strain evidence="10">CHK187-11901</strain>
    </source>
</reference>
<evidence type="ECO:0000256" key="4">
    <source>
        <dbReference type="ARBA" id="ARBA00022519"/>
    </source>
</evidence>
<organism evidence="10 11">
    <name type="scientific">Candidatus Merdibacter merdavium</name>
    <dbReference type="NCBI Taxonomy" id="2838692"/>
    <lineage>
        <taxon>Bacteria</taxon>
        <taxon>Bacillati</taxon>
        <taxon>Bacillota</taxon>
        <taxon>Erysipelotrichia</taxon>
        <taxon>Erysipelotrichales</taxon>
        <taxon>Erysipelotrichaceae</taxon>
        <taxon>Merdibacter</taxon>
    </lineage>
</organism>
<dbReference type="Pfam" id="PF12832">
    <property type="entry name" value="MFS_1_like"/>
    <property type="match status" value="1"/>
</dbReference>
<evidence type="ECO:0000256" key="6">
    <source>
        <dbReference type="ARBA" id="ARBA00022989"/>
    </source>
</evidence>
<feature type="transmembrane region" description="Helical" evidence="8">
    <location>
        <begin position="323"/>
        <end position="342"/>
    </location>
</feature>
<dbReference type="Gene3D" id="1.20.1250.20">
    <property type="entry name" value="MFS general substrate transporter like domains"/>
    <property type="match status" value="2"/>
</dbReference>
<evidence type="ECO:0000256" key="8">
    <source>
        <dbReference type="SAM" id="Phobius"/>
    </source>
</evidence>
<dbReference type="GO" id="GO:0030395">
    <property type="term" value="F:lactose binding"/>
    <property type="evidence" value="ECO:0007669"/>
    <property type="project" value="TreeGrafter"/>
</dbReference>
<comment type="caution">
    <text evidence="10">The sequence shown here is derived from an EMBL/GenBank/DDBJ whole genome shotgun (WGS) entry which is preliminary data.</text>
</comment>
<evidence type="ECO:0000259" key="9">
    <source>
        <dbReference type="Pfam" id="PF12832"/>
    </source>
</evidence>
<feature type="transmembrane region" description="Helical" evidence="8">
    <location>
        <begin position="72"/>
        <end position="89"/>
    </location>
</feature>
<feature type="transmembrane region" description="Helical" evidence="8">
    <location>
        <begin position="265"/>
        <end position="282"/>
    </location>
</feature>
<reference evidence="10" key="1">
    <citation type="journal article" date="2021" name="PeerJ">
        <title>Extensive microbial diversity within the chicken gut microbiome revealed by metagenomics and culture.</title>
        <authorList>
            <person name="Gilroy R."/>
            <person name="Ravi A."/>
            <person name="Getino M."/>
            <person name="Pursley I."/>
            <person name="Horton D.L."/>
            <person name="Alikhan N.F."/>
            <person name="Baker D."/>
            <person name="Gharbi K."/>
            <person name="Hall N."/>
            <person name="Watson M."/>
            <person name="Adriaenssens E.M."/>
            <person name="Foster-Nyarko E."/>
            <person name="Jarju S."/>
            <person name="Secka A."/>
            <person name="Antonio M."/>
            <person name="Oren A."/>
            <person name="Chaudhuri R.R."/>
            <person name="La Ragione R."/>
            <person name="Hildebrand F."/>
            <person name="Pallen M.J."/>
        </authorList>
    </citation>
    <scope>NUCLEOTIDE SEQUENCE</scope>
    <source>
        <strain evidence="10">CHK187-11901</strain>
    </source>
</reference>
<keyword evidence="3" id="KW-1003">Cell membrane</keyword>
<sequence>MSKRQRHLYYACNFFVFAALAMVNTITIPYMKEIGYSLMQQSVILAANALIAILGQFLFGYLCDRFHAIKRLFLMAYILFIAGTCVMLMQGEKRFWIHLLSIALSGGLVKVVTGLNETWMLQADAQHYGRLRAAGALGLSAGSPIAGYISAQLSYGAMMWGFLAVSAMAILMLLRCKDVRLKKSADLKHDLKQLLCNRDYLLLVIIFLLIYMAGTADQYTVVDKLLHIGGSAREVGWKWGIQSFCEFPLFLAGGWLLAKISAQRLLAAGIFMYGVKFALYAFFQEPLWIVACALLQLVTMPLVLLTSKFLIRQVTSEAVAGSAQMFAMAVFVGVSALITPLICAPLVERFGHDLTLYGIAAFCLIPLLLTLFYIHKNK</sequence>
<dbReference type="GO" id="GO:0015528">
    <property type="term" value="F:lactose:proton symporter activity"/>
    <property type="evidence" value="ECO:0007669"/>
    <property type="project" value="TreeGrafter"/>
</dbReference>
<feature type="transmembrane region" description="Helical" evidence="8">
    <location>
        <begin position="200"/>
        <end position="219"/>
    </location>
</feature>
<keyword evidence="5 8" id="KW-0812">Transmembrane</keyword>
<dbReference type="AlphaFoldDB" id="A0A9D2NN97"/>
<feature type="transmembrane region" description="Helical" evidence="8">
    <location>
        <begin position="239"/>
        <end position="258"/>
    </location>
</feature>
<gene>
    <name evidence="10" type="ORF">H9702_00310</name>
</gene>
<protein>
    <submittedName>
        <fullName evidence="10">MFS transporter</fullName>
    </submittedName>
</protein>
<dbReference type="PANTHER" id="PTHR23522:SF10">
    <property type="entry name" value="3-PHENYLPROPIONIC ACID TRANSPORTER-RELATED"/>
    <property type="match status" value="1"/>
</dbReference>
<feature type="domain" description="Major facilitator superfamily associated" evidence="9">
    <location>
        <begin position="11"/>
        <end position="336"/>
    </location>
</feature>
<evidence type="ECO:0000256" key="2">
    <source>
        <dbReference type="ARBA" id="ARBA00022448"/>
    </source>
</evidence>
<feature type="transmembrane region" description="Helical" evidence="8">
    <location>
        <begin position="133"/>
        <end position="151"/>
    </location>
</feature>
<keyword evidence="7 8" id="KW-0472">Membrane</keyword>
<dbReference type="InterPro" id="IPR036259">
    <property type="entry name" value="MFS_trans_sf"/>
</dbReference>
<feature type="transmembrane region" description="Helical" evidence="8">
    <location>
        <begin position="43"/>
        <end position="63"/>
    </location>
</feature>
<dbReference type="PANTHER" id="PTHR23522">
    <property type="entry name" value="BLL5896 PROTEIN"/>
    <property type="match status" value="1"/>
</dbReference>
<feature type="transmembrane region" description="Helical" evidence="8">
    <location>
        <begin position="157"/>
        <end position="174"/>
    </location>
</feature>
<keyword evidence="4" id="KW-0997">Cell inner membrane</keyword>
<evidence type="ECO:0000256" key="1">
    <source>
        <dbReference type="ARBA" id="ARBA00004429"/>
    </source>
</evidence>
<dbReference type="EMBL" id="DWWM01000001">
    <property type="protein sequence ID" value="HJC35560.1"/>
    <property type="molecule type" value="Genomic_DNA"/>
</dbReference>
<dbReference type="InterPro" id="IPR024989">
    <property type="entry name" value="MFS_assoc_dom"/>
</dbReference>